<dbReference type="GO" id="GO:0016887">
    <property type="term" value="F:ATP hydrolysis activity"/>
    <property type="evidence" value="ECO:0007669"/>
    <property type="project" value="InterPro"/>
</dbReference>
<dbReference type="InterPro" id="IPR003593">
    <property type="entry name" value="AAA+_ATPase"/>
</dbReference>
<proteinExistence type="predicted"/>
<keyword evidence="2" id="KW-0547">Nucleotide-binding</keyword>
<evidence type="ECO:0000313" key="6">
    <source>
        <dbReference type="Proteomes" id="UP000323225"/>
    </source>
</evidence>
<dbReference type="GO" id="GO:0006302">
    <property type="term" value="P:double-strand break repair"/>
    <property type="evidence" value="ECO:0007669"/>
    <property type="project" value="InterPro"/>
</dbReference>
<dbReference type="InterPro" id="IPR003959">
    <property type="entry name" value="ATPase_AAA_core"/>
</dbReference>
<dbReference type="Gene3D" id="3.40.50.300">
    <property type="entry name" value="P-loop containing nucleotide triphosphate hydrolases"/>
    <property type="match status" value="2"/>
</dbReference>
<reference evidence="5 6" key="1">
    <citation type="submission" date="2019-09" db="EMBL/GenBank/DDBJ databases">
        <authorList>
            <person name="Kritzky A."/>
            <person name="Schelkanova E.Y."/>
            <person name="Alkhova Z.V."/>
            <person name="Smirnova N.I."/>
        </authorList>
    </citation>
    <scope>NUCLEOTIDE SEQUENCE [LARGE SCALE GENOMIC DNA]</scope>
    <source>
        <strain evidence="5 6">M1526</strain>
    </source>
</reference>
<dbReference type="SMART" id="SM00382">
    <property type="entry name" value="AAA"/>
    <property type="match status" value="1"/>
</dbReference>
<keyword evidence="1" id="KW-0813">Transport</keyword>
<dbReference type="AlphaFoldDB" id="A0A5Q6PFH8"/>
<comment type="caution">
    <text evidence="5">The sequence shown here is derived from an EMBL/GenBank/DDBJ whole genome shotgun (WGS) entry which is preliminary data.</text>
</comment>
<organism evidence="5 6">
    <name type="scientific">Vibrio cholerae</name>
    <dbReference type="NCBI Taxonomy" id="666"/>
    <lineage>
        <taxon>Bacteria</taxon>
        <taxon>Pseudomonadati</taxon>
        <taxon>Pseudomonadota</taxon>
        <taxon>Gammaproteobacteria</taxon>
        <taxon>Vibrionales</taxon>
        <taxon>Vibrionaceae</taxon>
        <taxon>Vibrio</taxon>
    </lineage>
</organism>
<evidence type="ECO:0000259" key="4">
    <source>
        <dbReference type="SMART" id="SM00382"/>
    </source>
</evidence>
<dbReference type="Proteomes" id="UP000323225">
    <property type="component" value="Unassembled WGS sequence"/>
</dbReference>
<dbReference type="Pfam" id="PF13304">
    <property type="entry name" value="AAA_21"/>
    <property type="match status" value="1"/>
</dbReference>
<dbReference type="PANTHER" id="PTHR42939">
    <property type="entry name" value="ABC TRANSPORTER ATP-BINDING PROTEIN ALBC-RELATED"/>
    <property type="match status" value="1"/>
</dbReference>
<sequence length="208" mass="23699">MIILNTIAFDSSHIHWDRFSKPKETQKIEFQFKPGVNVVIGHNGAGKSTLLKSVREYLFGQSQPDGIHISSTKSDDKEMVYFFMSEDNIPSLNLNQITPFDQNFVHKTVYWMDRKEMSSGMNTNAMLKEAEKLSKEASLVFFDEPEQALDAKAMIQLQKMVKKIAKHSQVVLVTHHPALILMKGVNIIEINKEQPYLDDVKTLVSGLM</sequence>
<protein>
    <submittedName>
        <fullName evidence="5">AAA family ATPase</fullName>
    </submittedName>
</protein>
<evidence type="ECO:0000256" key="2">
    <source>
        <dbReference type="ARBA" id="ARBA00022741"/>
    </source>
</evidence>
<dbReference type="CDD" id="cd00267">
    <property type="entry name" value="ABC_ATPase"/>
    <property type="match status" value="1"/>
</dbReference>
<dbReference type="Pfam" id="PF13476">
    <property type="entry name" value="AAA_23"/>
    <property type="match status" value="1"/>
</dbReference>
<accession>A0A5Q6PFH8</accession>
<dbReference type="InterPro" id="IPR051782">
    <property type="entry name" value="ABC_Transporter_VariousFunc"/>
</dbReference>
<dbReference type="EMBL" id="VUAA01000022">
    <property type="protein sequence ID" value="KAA1253379.1"/>
    <property type="molecule type" value="Genomic_DNA"/>
</dbReference>
<name>A0A5Q6PFH8_VIBCL</name>
<dbReference type="PANTHER" id="PTHR42939:SF1">
    <property type="entry name" value="ABC TRANSPORTER ATP-BINDING PROTEIN ALBC-RELATED"/>
    <property type="match status" value="1"/>
</dbReference>
<evidence type="ECO:0000256" key="1">
    <source>
        <dbReference type="ARBA" id="ARBA00022448"/>
    </source>
</evidence>
<dbReference type="GO" id="GO:0005524">
    <property type="term" value="F:ATP binding"/>
    <property type="evidence" value="ECO:0007669"/>
    <property type="project" value="UniProtKB-KW"/>
</dbReference>
<dbReference type="SUPFAM" id="SSF52540">
    <property type="entry name" value="P-loop containing nucleoside triphosphate hydrolases"/>
    <property type="match status" value="1"/>
</dbReference>
<dbReference type="InterPro" id="IPR038729">
    <property type="entry name" value="Rad50/SbcC_AAA"/>
</dbReference>
<evidence type="ECO:0000256" key="3">
    <source>
        <dbReference type="ARBA" id="ARBA00022840"/>
    </source>
</evidence>
<keyword evidence="3" id="KW-0067">ATP-binding</keyword>
<feature type="domain" description="AAA+ ATPase" evidence="4">
    <location>
        <begin position="33"/>
        <end position="194"/>
    </location>
</feature>
<evidence type="ECO:0000313" key="5">
    <source>
        <dbReference type="EMBL" id="KAA1253379.1"/>
    </source>
</evidence>
<dbReference type="InterPro" id="IPR027417">
    <property type="entry name" value="P-loop_NTPase"/>
</dbReference>
<gene>
    <name evidence="5" type="ORF">F0M16_17760</name>
</gene>